<evidence type="ECO:0000256" key="4">
    <source>
        <dbReference type="ARBA" id="ARBA00023002"/>
    </source>
</evidence>
<dbReference type="RefSeq" id="XP_018736158.1">
    <property type="nucleotide sequence ID" value="XM_018881707.1"/>
</dbReference>
<evidence type="ECO:0000256" key="1">
    <source>
        <dbReference type="ARBA" id="ARBA00010139"/>
    </source>
</evidence>
<dbReference type="PANTHER" id="PTHR42877">
    <property type="entry name" value="L-ORNITHINE N(5)-MONOOXYGENASE-RELATED"/>
    <property type="match status" value="1"/>
</dbReference>
<accession>A0A167E5W4</accession>
<dbReference type="PIRSF" id="PIRSF000332">
    <property type="entry name" value="FMO"/>
    <property type="match status" value="1"/>
</dbReference>
<keyword evidence="3" id="KW-0274">FAD</keyword>
<dbReference type="GO" id="GO:0050660">
    <property type="term" value="F:flavin adenine dinucleotide binding"/>
    <property type="evidence" value="ECO:0007669"/>
    <property type="project" value="InterPro"/>
</dbReference>
<reference evidence="5 6" key="1">
    <citation type="submission" date="2016-02" db="EMBL/GenBank/DDBJ databases">
        <title>Complete genome sequence and transcriptome regulation of the pentose utilising yeast Sugiyamaella lignohabitans.</title>
        <authorList>
            <person name="Bellasio M."/>
            <person name="Peymann A."/>
            <person name="Valli M."/>
            <person name="Sipitzky M."/>
            <person name="Graf A."/>
            <person name="Sauer M."/>
            <person name="Marx H."/>
            <person name="Mattanovich D."/>
        </authorList>
    </citation>
    <scope>NUCLEOTIDE SEQUENCE [LARGE SCALE GENOMIC DNA]</scope>
    <source>
        <strain evidence="5 6">CBS 10342</strain>
    </source>
</reference>
<evidence type="ECO:0000256" key="2">
    <source>
        <dbReference type="ARBA" id="ARBA00022630"/>
    </source>
</evidence>
<dbReference type="PANTHER" id="PTHR42877:SF11">
    <property type="entry name" value="MONOOXYGENASE, PUTATIVE (AFU_ORTHOLOGUE AFUA_6G13790)-RELATED"/>
    <property type="match status" value="1"/>
</dbReference>
<dbReference type="InterPro" id="IPR020946">
    <property type="entry name" value="Flavin_mOase-like"/>
</dbReference>
<comment type="similarity">
    <text evidence="1">Belongs to the FAD-binding monooxygenase family.</text>
</comment>
<dbReference type="SUPFAM" id="SSF51905">
    <property type="entry name" value="FAD/NAD(P)-binding domain"/>
    <property type="match status" value="3"/>
</dbReference>
<dbReference type="InterPro" id="IPR051209">
    <property type="entry name" value="FAD-bind_Monooxygenase_sf"/>
</dbReference>
<name>A0A167E5W4_9ASCO</name>
<dbReference type="AlphaFoldDB" id="A0A167E5W4"/>
<evidence type="ECO:0008006" key="7">
    <source>
        <dbReference type="Google" id="ProtNLM"/>
    </source>
</evidence>
<keyword evidence="4" id="KW-0560">Oxidoreductase</keyword>
<dbReference type="OrthoDB" id="74360at2759"/>
<dbReference type="GO" id="GO:0050661">
    <property type="term" value="F:NADP binding"/>
    <property type="evidence" value="ECO:0007669"/>
    <property type="project" value="InterPro"/>
</dbReference>
<gene>
    <name evidence="5" type="ORF">AWJ20_4624</name>
</gene>
<proteinExistence type="inferred from homology"/>
<dbReference type="GeneID" id="30036777"/>
<dbReference type="InterPro" id="IPR000960">
    <property type="entry name" value="Flavin_mOase"/>
</dbReference>
<dbReference type="KEGG" id="slb:AWJ20_4624"/>
<dbReference type="Proteomes" id="UP000189580">
    <property type="component" value="Chromosome d"/>
</dbReference>
<organism evidence="5 6">
    <name type="scientific">Sugiyamaella lignohabitans</name>
    <dbReference type="NCBI Taxonomy" id="796027"/>
    <lineage>
        <taxon>Eukaryota</taxon>
        <taxon>Fungi</taxon>
        <taxon>Dikarya</taxon>
        <taxon>Ascomycota</taxon>
        <taxon>Saccharomycotina</taxon>
        <taxon>Dipodascomycetes</taxon>
        <taxon>Dipodascales</taxon>
        <taxon>Trichomonascaceae</taxon>
        <taxon>Sugiyamaella</taxon>
    </lineage>
</organism>
<dbReference type="EMBL" id="CP014502">
    <property type="protein sequence ID" value="ANB13681.1"/>
    <property type="molecule type" value="Genomic_DNA"/>
</dbReference>
<dbReference type="GO" id="GO:0004499">
    <property type="term" value="F:N,N-dimethylaniline monooxygenase activity"/>
    <property type="evidence" value="ECO:0007669"/>
    <property type="project" value="InterPro"/>
</dbReference>
<dbReference type="Gene3D" id="3.50.50.60">
    <property type="entry name" value="FAD/NAD(P)-binding domain"/>
    <property type="match status" value="2"/>
</dbReference>
<sequence length="550" mass="62763">MTVASDVYNLSETYAEEPRPAKCIVIGAGVSGICFTYKAKQIMENFDFVIYEKNPEVGGTWYESRYPGCSCDIPSHSYTYSWTANPNWSRLYVGSEEIFDYFQGLAEKYGVYEKTKFETMVIGAKWLSDRDQWEVEVKDLKTGTVTKDYAEFLMNCGGLLNNWKWPDIPGFHDFKGTKLHSAKWDKSVDVTNKRVAVIGSGSSAIQIVPSIQPSVSHLVSFNRSPNWVTEEFSSELAFNGRETTYDEETRKKWAENREEFLKWRRRVEDTVNRGAELSLKGSELNEEVTSKARELMEKRLDYDPVLCKALIPEFPVGCKRITPGYLYLESLVEKNVEVVSVGIKHVTENGIVDNNGKLHELDIIVAATGFDTTFTPRFPIIGLDGIDLRDKWTKGPAAAYMSVAVPQLPNYFMTAGPNSPISNGSLIGTFETQIGYAMKLMQKVQKQGIRYMVPKEDATREFNYHKDVAMQRYTYSSNCTSWYKSSKPGAPISGPWPGSSIHFRQIMQTPRYEDYDYAYQTDNRFQYLGIGRSRREYEGKDLGWYVAFDE</sequence>
<keyword evidence="2" id="KW-0285">Flavoprotein</keyword>
<dbReference type="InterPro" id="IPR036188">
    <property type="entry name" value="FAD/NAD-bd_sf"/>
</dbReference>
<evidence type="ECO:0000313" key="6">
    <source>
        <dbReference type="Proteomes" id="UP000189580"/>
    </source>
</evidence>
<protein>
    <recommendedName>
        <fullName evidence="7">FAD/NAD(P)-binding domain-containing protein</fullName>
    </recommendedName>
</protein>
<dbReference type="Pfam" id="PF00743">
    <property type="entry name" value="FMO-like"/>
    <property type="match status" value="1"/>
</dbReference>
<evidence type="ECO:0000256" key="3">
    <source>
        <dbReference type="ARBA" id="ARBA00022827"/>
    </source>
</evidence>
<keyword evidence="6" id="KW-1185">Reference proteome</keyword>
<evidence type="ECO:0000313" key="5">
    <source>
        <dbReference type="EMBL" id="ANB13681.1"/>
    </source>
</evidence>